<feature type="transmembrane region" description="Helical" evidence="11">
    <location>
        <begin position="225"/>
        <end position="244"/>
    </location>
</feature>
<evidence type="ECO:0000256" key="4">
    <source>
        <dbReference type="ARBA" id="ARBA00022692"/>
    </source>
</evidence>
<proteinExistence type="inferred from homology"/>
<evidence type="ECO:0000256" key="11">
    <source>
        <dbReference type="SAM" id="Phobius"/>
    </source>
</evidence>
<evidence type="ECO:0000256" key="9">
    <source>
        <dbReference type="PIRNR" id="PIRNR027109"/>
    </source>
</evidence>
<dbReference type="InParanoid" id="A0A090N496"/>
<dbReference type="KEGG" id="ota:OT_ostta10g03310"/>
<dbReference type="InterPro" id="IPR023601">
    <property type="entry name" value="Golgi_SNAP_su1"/>
</dbReference>
<organism evidence="12 13">
    <name type="scientific">Ostreococcus tauri</name>
    <name type="common">Marine green alga</name>
    <dbReference type="NCBI Taxonomy" id="70448"/>
    <lineage>
        <taxon>Eukaryota</taxon>
        <taxon>Viridiplantae</taxon>
        <taxon>Chlorophyta</taxon>
        <taxon>Mamiellophyceae</taxon>
        <taxon>Mamiellales</taxon>
        <taxon>Bathycoccaceae</taxon>
        <taxon>Ostreococcus</taxon>
    </lineage>
</organism>
<sequence>MATTTPDAGWELSRSNARRCESEIERALSALARVQTSGSRPGAAGGRGGEGEYAETLERCDGLIARLRAINEEMRETLERDDQRALGSSGKAVQEGGYRDSRRHTLQRHQEVLMEYEEERRRLTRDAEAALERERLLGGYGVRSSSNGGGDESAEARLIRERARIAGGTSAVEDIIGVAQNTARELFSQRGLLQNAGSKLLTMASRFPVLDNLVMAIKKKKNKDAMVLAAVIAACTTFVLLYYMSK</sequence>
<keyword evidence="6 11" id="KW-1133">Transmembrane helix</keyword>
<evidence type="ECO:0000256" key="6">
    <source>
        <dbReference type="ARBA" id="ARBA00022989"/>
    </source>
</evidence>
<comment type="function">
    <text evidence="9">Involved in transport from the ER to the Golgi apparatus as well as in intra-Golgi transport. It belongs to a super-family of proteins called t-SNAREs or soluble NSF (N-ethylmaleimide-sensitive factor) attachment protein receptor.</text>
</comment>
<dbReference type="STRING" id="70448.A0A090N496"/>
<dbReference type="PIRSF" id="PIRSF027109">
    <property type="entry name" value="Golgi_SNARE"/>
    <property type="match status" value="1"/>
</dbReference>
<keyword evidence="8 9" id="KW-0472">Membrane</keyword>
<dbReference type="Proteomes" id="UP000009170">
    <property type="component" value="Unassembled WGS sequence"/>
</dbReference>
<feature type="region of interest" description="Disordered" evidence="10">
    <location>
        <begin position="79"/>
        <end position="104"/>
    </location>
</feature>
<protein>
    <recommendedName>
        <fullName evidence="9">Golgi SNAP receptor complex member 1</fullName>
    </recommendedName>
</protein>
<dbReference type="EMBL" id="CAID01000010">
    <property type="protein sequence ID" value="CEF99483.1"/>
    <property type="molecule type" value="Genomic_DNA"/>
</dbReference>
<dbReference type="GeneID" id="9832110"/>
<keyword evidence="5 9" id="KW-0653">Protein transport</keyword>
<dbReference type="GO" id="GO:0015031">
    <property type="term" value="P:protein transport"/>
    <property type="evidence" value="ECO:0007669"/>
    <property type="project" value="UniProtKB-KW"/>
</dbReference>
<evidence type="ECO:0000256" key="1">
    <source>
        <dbReference type="ARBA" id="ARBA00004409"/>
    </source>
</evidence>
<accession>A0A090N496</accession>
<keyword evidence="4 11" id="KW-0812">Transmembrane</keyword>
<dbReference type="OrthoDB" id="422156at2759"/>
<dbReference type="AlphaFoldDB" id="A0A090N496"/>
<dbReference type="GO" id="GO:0048219">
    <property type="term" value="P:inter-Golgi cisterna vesicle-mediated transport"/>
    <property type="evidence" value="ECO:0007669"/>
    <property type="project" value="TreeGrafter"/>
</dbReference>
<reference evidence="13" key="1">
    <citation type="journal article" date="2006" name="Proc. Natl. Acad. Sci. U.S.A.">
        <title>Genome analysis of the smallest free-living eukaryote Ostreococcus tauri unveils many unique features.</title>
        <authorList>
            <person name="Derelle E."/>
            <person name="Ferraz C."/>
            <person name="Rombauts S."/>
            <person name="Rouze P."/>
            <person name="Worden A.Z."/>
            <person name="Robbens S."/>
            <person name="Partensky F."/>
            <person name="Degroeve S."/>
            <person name="Echeynie S."/>
            <person name="Cooke R."/>
            <person name="Saeys Y."/>
            <person name="Wuyts J."/>
            <person name="Jabbari K."/>
            <person name="Bowler C."/>
            <person name="Panaud O."/>
            <person name="Piegu B."/>
            <person name="Ball S.G."/>
            <person name="Ral J.-P."/>
            <person name="Bouget F.-Y."/>
            <person name="Piganeau G."/>
            <person name="De Baets B."/>
            <person name="Picard A."/>
            <person name="Delseny M."/>
            <person name="Demaille J."/>
            <person name="Van de Peer Y."/>
            <person name="Moreau H."/>
        </authorList>
    </citation>
    <scope>NUCLEOTIDE SEQUENCE [LARGE SCALE GENOMIC DNA]</scope>
    <source>
        <strain evidence="13">OTTH 0595 / CCAP 157/2 / RCC745</strain>
    </source>
</reference>
<comment type="subcellular location">
    <subcellularLocation>
        <location evidence="1">Golgi apparatus membrane</location>
        <topology evidence="1">Single-pass type IV membrane protein</topology>
    </subcellularLocation>
</comment>
<dbReference type="GO" id="GO:0031201">
    <property type="term" value="C:SNARE complex"/>
    <property type="evidence" value="ECO:0007669"/>
    <property type="project" value="TreeGrafter"/>
</dbReference>
<dbReference type="RefSeq" id="XP_022839859.1">
    <property type="nucleotide sequence ID" value="XM_022983233.1"/>
</dbReference>
<name>A0A090N496_OSTTA</name>
<evidence type="ECO:0000313" key="13">
    <source>
        <dbReference type="Proteomes" id="UP000009170"/>
    </source>
</evidence>
<gene>
    <name evidence="12" type="ORF">OT_ostta10g03310</name>
</gene>
<evidence type="ECO:0000256" key="8">
    <source>
        <dbReference type="ARBA" id="ARBA00023136"/>
    </source>
</evidence>
<dbReference type="Pfam" id="PF12352">
    <property type="entry name" value="V-SNARE_C"/>
    <property type="match status" value="1"/>
</dbReference>
<dbReference type="GO" id="GO:0006906">
    <property type="term" value="P:vesicle fusion"/>
    <property type="evidence" value="ECO:0007669"/>
    <property type="project" value="TreeGrafter"/>
</dbReference>
<keyword evidence="3 9" id="KW-0813">Transport</keyword>
<reference evidence="12 13" key="2">
    <citation type="journal article" date="2014" name="BMC Genomics">
        <title>An improved genome of the model marine alga Ostreococcus tauri unfolds by assessing Illumina de novo assemblies.</title>
        <authorList>
            <person name="Blanc-Mathieu R."/>
            <person name="Verhelst B."/>
            <person name="Derelle E."/>
            <person name="Rombauts S."/>
            <person name="Bouget F.Y."/>
            <person name="Carre I."/>
            <person name="Chateau A."/>
            <person name="Eyre-Walker A."/>
            <person name="Grimsley N."/>
            <person name="Moreau H."/>
            <person name="Piegu B."/>
            <person name="Rivals E."/>
            <person name="Schackwitz W."/>
            <person name="Van de Peer Y."/>
            <person name="Piganeau G."/>
        </authorList>
    </citation>
    <scope>NUCLEOTIDE SEQUENCE [LARGE SCALE GENOMIC DNA]</scope>
    <source>
        <strain evidence="13">OTTH 0595 / CCAP 157/2 / RCC745</strain>
    </source>
</reference>
<dbReference type="GO" id="GO:0005484">
    <property type="term" value="F:SNAP receptor activity"/>
    <property type="evidence" value="ECO:0007669"/>
    <property type="project" value="TreeGrafter"/>
</dbReference>
<evidence type="ECO:0000256" key="5">
    <source>
        <dbReference type="ARBA" id="ARBA00022927"/>
    </source>
</evidence>
<evidence type="ECO:0000256" key="2">
    <source>
        <dbReference type="ARBA" id="ARBA00008473"/>
    </source>
</evidence>
<dbReference type="GO" id="GO:0000139">
    <property type="term" value="C:Golgi membrane"/>
    <property type="evidence" value="ECO:0007669"/>
    <property type="project" value="UniProtKB-SubCell"/>
</dbReference>
<comment type="subunit">
    <text evidence="9">Component of several multiprotein Golgi SNARE complexes.</text>
</comment>
<dbReference type="PANTHER" id="PTHR21094">
    <property type="entry name" value="GOS-28 SNARE- RELATED"/>
    <property type="match status" value="1"/>
</dbReference>
<comment type="similarity">
    <text evidence="2 9">Belongs to the GOSR1 family.</text>
</comment>
<dbReference type="GO" id="GO:0005797">
    <property type="term" value="C:Golgi medial cisterna"/>
    <property type="evidence" value="ECO:0007669"/>
    <property type="project" value="TreeGrafter"/>
</dbReference>
<dbReference type="GO" id="GO:0005801">
    <property type="term" value="C:cis-Golgi network"/>
    <property type="evidence" value="ECO:0007669"/>
    <property type="project" value="InterPro"/>
</dbReference>
<comment type="caution">
    <text evidence="12">The sequence shown here is derived from an EMBL/GenBank/DDBJ whole genome shotgun (WGS) entry which is preliminary data.</text>
</comment>
<keyword evidence="13" id="KW-1185">Reference proteome</keyword>
<evidence type="ECO:0000256" key="7">
    <source>
        <dbReference type="ARBA" id="ARBA00023034"/>
    </source>
</evidence>
<dbReference type="GO" id="GO:0006888">
    <property type="term" value="P:endoplasmic reticulum to Golgi vesicle-mediated transport"/>
    <property type="evidence" value="ECO:0007669"/>
    <property type="project" value="InterPro"/>
</dbReference>
<keyword evidence="9" id="KW-0931">ER-Golgi transport</keyword>
<evidence type="ECO:0000313" key="12">
    <source>
        <dbReference type="EMBL" id="CEF99483.1"/>
    </source>
</evidence>
<evidence type="ECO:0000256" key="10">
    <source>
        <dbReference type="SAM" id="MobiDB-lite"/>
    </source>
</evidence>
<keyword evidence="7 9" id="KW-0333">Golgi apparatus</keyword>
<keyword evidence="12" id="KW-0675">Receptor</keyword>
<dbReference type="FunCoup" id="A0A090N496">
    <property type="interactions" value="1883"/>
</dbReference>
<dbReference type="PANTHER" id="PTHR21094:SF2">
    <property type="entry name" value="GOLGI SNAP RECEPTOR COMPLEX MEMBER 1"/>
    <property type="match status" value="1"/>
</dbReference>
<evidence type="ECO:0000256" key="3">
    <source>
        <dbReference type="ARBA" id="ARBA00022448"/>
    </source>
</evidence>